<sequence length="1252" mass="139521">MSAKKTKARPALGQVASIGTLYDAVNDRFLQQSLFATNFRPHEGVVGVRPNTRESGTTEAITDTYGAKLKLLGASVDLGASFLGGLLDLDGSGSGSAAFLTQPAPGDHIDAQAALLHRSLAASESIKIKSKELGHSIDRDQLRHPTATHAVVAIEWGVETIVNINLANSRYSKDRATAAEIVQKAAEQLRLGSLLAAEPDTQGSLTPAPTAGQALDFTIYSNIQPKIIRVNNLDDAAKSIRQTAAMAANPSQGVGSGIQQRERVRPIIYRLLPLDDFRDFFVGPKVVEISHRRLGEFSAALESLLAIHRSFVKYMTFLKTHQRHARAGHVSAVHAFVKELEQSAGSLRRRYGSTLREVRAGREPMTTFRKFCEEAVTAVAHLDSQAEVIGQERCKVEFIARAVQRGARYLGYLDGDVDLPSVLARNSCSKEDNGETYVLWFSLEGMLQEDGWVGNEALVFEKLDAQAPVLLIDSDTMDGRRPDAPRLAMYRGTREVTPDMVEEKEFLADKCLARSADRSSYTRDAQPPVARRVVRIPCPHPACGAAGVHSWICAVCHHVLEYGYTDNFIYCECGRSPSDTFVFRCSNAARHRTSFVAHSEQQRLEELLQALPSSDYVNILLLGETGVGKSTFINAFINYISFDSLDDALQSDRLHWVIPCAFSTQVMDRTQPGGKITEHRVVIGNRDDESDGSRGNSATQQTSVYPINIGAQTIRLIDTPGVGDTRGPQADKKNMADILATINSYEEVHGIIILLKSNNARLTVTFRFCIQELLTHLHRDALHNIAFGFTNTRISNYTPGDTFGPLKALLEQHPDIQLPLNGDTTYCFDSESFRYLAARRNGVKMENEESFRRSWAHSSEEAQRLMKYFRSRQPHLVTKTISLNGTRQLILGLTKPMADISQLIQQNIARSQAQEKALADRRLAGNDLRKRLRFQKVYLESHQLPRPRTVCTSRDCIEVKDNSGQQVTVYKTHCHPSCHLSSVRVETVGQSGLIRCAAMRGSTCKHCSHHWQMHMHVTYELNPYTKTETDPEVQRQLNTNADEERLRQRVLDIIQQRVAEYRQEYDYVKRAAAFFCAYLGAKSIATYNDATAEYLEELIKLETEASAVSNDTTKLTMLRQDLRCHEELVAALTTSAGRLPDGWEGVDATLEPSSIENLVRNLYGLEHFGKQLQDVHRTVKQAHRATYRERPYNVKQRVRRTGTPPTRTKTSKGTSRYHYLSIGNAFSAVASLIPRPRLGSGASAIPTSHHER</sequence>
<feature type="domain" description="DUF8206" evidence="3">
    <location>
        <begin position="943"/>
        <end position="1020"/>
    </location>
</feature>
<evidence type="ECO:0000313" key="5">
    <source>
        <dbReference type="Proteomes" id="UP001172102"/>
    </source>
</evidence>
<evidence type="ECO:0000259" key="1">
    <source>
        <dbReference type="Pfam" id="PF24674"/>
    </source>
</evidence>
<dbReference type="Proteomes" id="UP001172102">
    <property type="component" value="Unassembled WGS sequence"/>
</dbReference>
<accession>A0AA40DPY4</accession>
<dbReference type="PROSITE" id="PS00675">
    <property type="entry name" value="SIGMA54_INTERACT_1"/>
    <property type="match status" value="1"/>
</dbReference>
<evidence type="ECO:0000259" key="3">
    <source>
        <dbReference type="Pfam" id="PF26633"/>
    </source>
</evidence>
<dbReference type="InterPro" id="IPR056072">
    <property type="entry name" value="SNTX_MACPF/CDC-like_dom"/>
</dbReference>
<dbReference type="Pfam" id="PF26633">
    <property type="entry name" value="DUF8206"/>
    <property type="match status" value="1"/>
</dbReference>
<evidence type="ECO:0000313" key="4">
    <source>
        <dbReference type="EMBL" id="KAK0711799.1"/>
    </source>
</evidence>
<evidence type="ECO:0000259" key="2">
    <source>
        <dbReference type="Pfam" id="PF24676"/>
    </source>
</evidence>
<feature type="domain" description="DUF7656" evidence="2">
    <location>
        <begin position="402"/>
        <end position="504"/>
    </location>
</feature>
<dbReference type="InterPro" id="IPR058519">
    <property type="entry name" value="DUF8206"/>
</dbReference>
<dbReference type="Pfam" id="PF24676">
    <property type="entry name" value="DUF7656"/>
    <property type="match status" value="1"/>
</dbReference>
<feature type="domain" description="SNTX MACPF/CDC-like" evidence="1">
    <location>
        <begin position="7"/>
        <end position="282"/>
    </location>
</feature>
<evidence type="ECO:0008006" key="6">
    <source>
        <dbReference type="Google" id="ProtNLM"/>
    </source>
</evidence>
<comment type="caution">
    <text evidence="4">The sequence shown here is derived from an EMBL/GenBank/DDBJ whole genome shotgun (WGS) entry which is preliminary data.</text>
</comment>
<protein>
    <recommendedName>
        <fullName evidence="6">G domain-containing protein</fullName>
    </recommendedName>
</protein>
<dbReference type="Pfam" id="PF24674">
    <property type="entry name" value="MACPF_SNTX"/>
    <property type="match status" value="1"/>
</dbReference>
<proteinExistence type="predicted"/>
<dbReference type="PANTHER" id="PTHR32046:SF11">
    <property type="entry name" value="IMMUNE-ASSOCIATED NUCLEOTIDE-BINDING PROTEIN 10-LIKE"/>
    <property type="match status" value="1"/>
</dbReference>
<keyword evidence="5" id="KW-1185">Reference proteome</keyword>
<dbReference type="AlphaFoldDB" id="A0AA40DPY4"/>
<dbReference type="InterPro" id="IPR025662">
    <property type="entry name" value="Sigma_54_int_dom_ATP-bd_1"/>
</dbReference>
<organism evidence="4 5">
    <name type="scientific">Lasiosphaeris hirsuta</name>
    <dbReference type="NCBI Taxonomy" id="260670"/>
    <lineage>
        <taxon>Eukaryota</taxon>
        <taxon>Fungi</taxon>
        <taxon>Dikarya</taxon>
        <taxon>Ascomycota</taxon>
        <taxon>Pezizomycotina</taxon>
        <taxon>Sordariomycetes</taxon>
        <taxon>Sordariomycetidae</taxon>
        <taxon>Sordariales</taxon>
        <taxon>Lasiosphaeriaceae</taxon>
        <taxon>Lasiosphaeris</taxon>
    </lineage>
</organism>
<reference evidence="4" key="1">
    <citation type="submission" date="2023-06" db="EMBL/GenBank/DDBJ databases">
        <title>Genome-scale phylogeny and comparative genomics of the fungal order Sordariales.</title>
        <authorList>
            <consortium name="Lawrence Berkeley National Laboratory"/>
            <person name="Hensen N."/>
            <person name="Bonometti L."/>
            <person name="Westerberg I."/>
            <person name="Brannstrom I.O."/>
            <person name="Guillou S."/>
            <person name="Cros-Aarteil S."/>
            <person name="Calhoun S."/>
            <person name="Haridas S."/>
            <person name="Kuo A."/>
            <person name="Mondo S."/>
            <person name="Pangilinan J."/>
            <person name="Riley R."/>
            <person name="Labutti K."/>
            <person name="Andreopoulos B."/>
            <person name="Lipzen A."/>
            <person name="Chen C."/>
            <person name="Yanf M."/>
            <person name="Daum C."/>
            <person name="Ng V."/>
            <person name="Clum A."/>
            <person name="Steindorff A."/>
            <person name="Ohm R."/>
            <person name="Martin F."/>
            <person name="Silar P."/>
            <person name="Natvig D."/>
            <person name="Lalanne C."/>
            <person name="Gautier V."/>
            <person name="Ament-Velasquez S.L."/>
            <person name="Kruys A."/>
            <person name="Hutchinson M.I."/>
            <person name="Powell A.J."/>
            <person name="Barry K."/>
            <person name="Miller A.N."/>
            <person name="Grigoriev I.V."/>
            <person name="Debuchy R."/>
            <person name="Gladieux P."/>
            <person name="Thoren M.H."/>
            <person name="Johannesson H."/>
        </authorList>
    </citation>
    <scope>NUCLEOTIDE SEQUENCE</scope>
    <source>
        <strain evidence="4">SMH4607-1</strain>
    </source>
</reference>
<dbReference type="EMBL" id="JAUKUA010000005">
    <property type="protein sequence ID" value="KAK0711799.1"/>
    <property type="molecule type" value="Genomic_DNA"/>
</dbReference>
<name>A0AA40DPY4_9PEZI</name>
<dbReference type="PANTHER" id="PTHR32046">
    <property type="entry name" value="G DOMAIN-CONTAINING PROTEIN"/>
    <property type="match status" value="1"/>
</dbReference>
<dbReference type="InterPro" id="IPR027417">
    <property type="entry name" value="P-loop_NTPase"/>
</dbReference>
<dbReference type="Gene3D" id="3.40.50.300">
    <property type="entry name" value="P-loop containing nucleotide triphosphate hydrolases"/>
    <property type="match status" value="1"/>
</dbReference>
<dbReference type="InterPro" id="IPR056073">
    <property type="entry name" value="DUF7656"/>
</dbReference>
<gene>
    <name evidence="4" type="ORF">B0H67DRAFT_493339</name>
</gene>
<dbReference type="SUPFAM" id="SSF52540">
    <property type="entry name" value="P-loop containing nucleoside triphosphate hydrolases"/>
    <property type="match status" value="1"/>
</dbReference>